<accession>A0A4U6T425</accession>
<protein>
    <recommendedName>
        <fullName evidence="4">Secreted protein</fullName>
    </recommendedName>
</protein>
<reference evidence="2" key="1">
    <citation type="submission" date="2019-03" db="EMBL/GenBank/DDBJ databases">
        <title>WGS assembly of Setaria viridis.</title>
        <authorList>
            <person name="Huang P."/>
            <person name="Jenkins J."/>
            <person name="Grimwood J."/>
            <person name="Barry K."/>
            <person name="Healey A."/>
            <person name="Mamidi S."/>
            <person name="Sreedasyam A."/>
            <person name="Shu S."/>
            <person name="Feldman M."/>
            <person name="Wu J."/>
            <person name="Yu Y."/>
            <person name="Chen C."/>
            <person name="Johnson J."/>
            <person name="Rokhsar D."/>
            <person name="Baxter I."/>
            <person name="Schmutz J."/>
            <person name="Brutnell T."/>
            <person name="Kellogg E."/>
        </authorList>
    </citation>
    <scope>NUCLEOTIDE SEQUENCE [LARGE SCALE GENOMIC DNA]</scope>
</reference>
<dbReference type="EMBL" id="CM016560">
    <property type="protein sequence ID" value="TKV96427.1"/>
    <property type="molecule type" value="Genomic_DNA"/>
</dbReference>
<evidence type="ECO:0000313" key="2">
    <source>
        <dbReference type="EMBL" id="TKV96427.1"/>
    </source>
</evidence>
<keyword evidence="3" id="KW-1185">Reference proteome</keyword>
<feature type="signal peptide" evidence="1">
    <location>
        <begin position="1"/>
        <end position="24"/>
    </location>
</feature>
<gene>
    <name evidence="2" type="ORF">SEVIR_9G427566v2</name>
</gene>
<dbReference type="AlphaFoldDB" id="A0A4U6T425"/>
<organism evidence="2 3">
    <name type="scientific">Setaria viridis</name>
    <name type="common">Green bristlegrass</name>
    <name type="synonym">Setaria italica subsp. viridis</name>
    <dbReference type="NCBI Taxonomy" id="4556"/>
    <lineage>
        <taxon>Eukaryota</taxon>
        <taxon>Viridiplantae</taxon>
        <taxon>Streptophyta</taxon>
        <taxon>Embryophyta</taxon>
        <taxon>Tracheophyta</taxon>
        <taxon>Spermatophyta</taxon>
        <taxon>Magnoliopsida</taxon>
        <taxon>Liliopsida</taxon>
        <taxon>Poales</taxon>
        <taxon>Poaceae</taxon>
        <taxon>PACMAD clade</taxon>
        <taxon>Panicoideae</taxon>
        <taxon>Panicodae</taxon>
        <taxon>Paniceae</taxon>
        <taxon>Cenchrinae</taxon>
        <taxon>Setaria</taxon>
    </lineage>
</organism>
<dbReference type="Proteomes" id="UP000298652">
    <property type="component" value="Chromosome 9"/>
</dbReference>
<evidence type="ECO:0000256" key="1">
    <source>
        <dbReference type="SAM" id="SignalP"/>
    </source>
</evidence>
<name>A0A4U6T425_SETVI</name>
<dbReference type="Gramene" id="TKV96427">
    <property type="protein sequence ID" value="TKV96427"/>
    <property type="gene ID" value="SEVIR_9G427566v2"/>
</dbReference>
<sequence length="70" mass="7891">MLSRCLLLTFLMWVLLGKMRLMRCLKPYCLNLYLLKTPHCCSLSVYLCQQQLECTAATRVLGGGSSNCDA</sequence>
<keyword evidence="1" id="KW-0732">Signal</keyword>
<evidence type="ECO:0000313" key="3">
    <source>
        <dbReference type="Proteomes" id="UP000298652"/>
    </source>
</evidence>
<proteinExistence type="predicted"/>
<feature type="chain" id="PRO_5020468558" description="Secreted protein" evidence="1">
    <location>
        <begin position="25"/>
        <end position="70"/>
    </location>
</feature>
<evidence type="ECO:0008006" key="4">
    <source>
        <dbReference type="Google" id="ProtNLM"/>
    </source>
</evidence>